<feature type="domain" description="Plastocyanin-like" evidence="5">
    <location>
        <begin position="166"/>
        <end position="237"/>
    </location>
</feature>
<gene>
    <name evidence="6" type="ORF">H6G83_04785</name>
</gene>
<dbReference type="EMBL" id="JACJSG010000005">
    <property type="protein sequence ID" value="MBD2499940.1"/>
    <property type="molecule type" value="Genomic_DNA"/>
</dbReference>
<dbReference type="SUPFAM" id="SSF49503">
    <property type="entry name" value="Cupredoxins"/>
    <property type="match status" value="3"/>
</dbReference>
<dbReference type="PANTHER" id="PTHR11709">
    <property type="entry name" value="MULTI-COPPER OXIDASE"/>
    <property type="match status" value="1"/>
</dbReference>
<dbReference type="InterPro" id="IPR002355">
    <property type="entry name" value="Cu_oxidase_Cu_BS"/>
</dbReference>
<proteinExistence type="predicted"/>
<organism evidence="6 7">
    <name type="scientific">Anabaena azotica FACHB-119</name>
    <dbReference type="NCBI Taxonomy" id="947527"/>
    <lineage>
        <taxon>Bacteria</taxon>
        <taxon>Bacillati</taxon>
        <taxon>Cyanobacteriota</taxon>
        <taxon>Cyanophyceae</taxon>
        <taxon>Nostocales</taxon>
        <taxon>Nostocaceae</taxon>
        <taxon>Anabaena</taxon>
        <taxon>Anabaena azotica</taxon>
    </lineage>
</organism>
<evidence type="ECO:0000259" key="4">
    <source>
        <dbReference type="Pfam" id="PF07731"/>
    </source>
</evidence>
<dbReference type="InterPro" id="IPR033138">
    <property type="entry name" value="Cu_oxidase_CS"/>
</dbReference>
<protein>
    <submittedName>
        <fullName evidence="6">Multicopper oxidase domain-containing protein</fullName>
    </submittedName>
</protein>
<feature type="region of interest" description="Disordered" evidence="3">
    <location>
        <begin position="1"/>
        <end position="64"/>
    </location>
</feature>
<feature type="domain" description="Plastocyanin-like" evidence="4">
    <location>
        <begin position="671"/>
        <end position="701"/>
    </location>
</feature>
<sequence length="717" mass="79898">MFPVQSVQAAPAESVVENPQPAESPPEISKPSQGFVKNPPSLGFRKKVTPASTPSDEPLAAKETNVEKQFDLDVDYTVGKLLNPAKLRVNPTDPESLELVYDKVRLRSYVDPNAKKKSPDVTPTYVAPTIEVKPGDTVRISLNNKLKIDPSCTDSEHDINKPHCFNGTNLHSHGLWISPTGNSDNVLESINPGVNFQYEYNIPVDHPSGTFWYHPHRHGSTALQVSSGMVGALIVRGDRLPTPNKNGDIDTLLEKEDGQPITERILVLQQIQYYCPNSKNLWQCDDNDTGVIESYNNFGPSNWRDSGRYTSINGEIIPSFLSNSGSIERWRMIHGGLRDTITLEFRKLRDQGLQDSDFSEDDPKVVLRKILQRLKPQGQESYISKINTYIENECTGKTLPYHVIADDGLTRSQARKTKSTTLQPGYRSDALVVFPEPGLYCVIDAPVSGAGSVTRKAEGRGLLGIVHVRPGEQVSDIPDYLKTQLVAAAKRTMPQEVQDKVVSDLKDGLKLSSFTPHPDIKDEEVTGMQELAFFIDTTSPSATEFEVSNGIGGHFQPKPYDPHRIDRVLTLGDVDEWTLQSYFAGHPFHIHVNPFQIVKILDPNGKDVSLPNVVDDAGCFDKDKKPIDGCNADPEYQGLSGVWKDTLWIKTLLPFPQGDKRQPEKGLYTIVLRTRYQRYIGEFVLHCHILDHEDQGMMQNVNIVLPIGAGRNSHTCH</sequence>
<dbReference type="PANTHER" id="PTHR11709:SF518">
    <property type="entry name" value="MULTICOPPER OXIDASE"/>
    <property type="match status" value="1"/>
</dbReference>
<evidence type="ECO:0000256" key="3">
    <source>
        <dbReference type="SAM" id="MobiDB-lite"/>
    </source>
</evidence>
<name>A0ABR8D128_9NOST</name>
<evidence type="ECO:0000256" key="1">
    <source>
        <dbReference type="ARBA" id="ARBA00022723"/>
    </source>
</evidence>
<keyword evidence="2" id="KW-0560">Oxidoreductase</keyword>
<evidence type="ECO:0000259" key="5">
    <source>
        <dbReference type="Pfam" id="PF07732"/>
    </source>
</evidence>
<feature type="domain" description="Plastocyanin-like" evidence="4">
    <location>
        <begin position="541"/>
        <end position="604"/>
    </location>
</feature>
<dbReference type="CDD" id="cd13853">
    <property type="entry name" value="CuRO_1_Tth-MCO_like"/>
    <property type="match status" value="1"/>
</dbReference>
<evidence type="ECO:0000256" key="2">
    <source>
        <dbReference type="ARBA" id="ARBA00023002"/>
    </source>
</evidence>
<dbReference type="InterPro" id="IPR008972">
    <property type="entry name" value="Cupredoxin"/>
</dbReference>
<dbReference type="InterPro" id="IPR045087">
    <property type="entry name" value="Cu-oxidase_fam"/>
</dbReference>
<keyword evidence="7" id="KW-1185">Reference proteome</keyword>
<dbReference type="CDD" id="cd13900">
    <property type="entry name" value="CuRO_3_Tth-MCO_like"/>
    <property type="match status" value="1"/>
</dbReference>
<dbReference type="InterPro" id="IPR011706">
    <property type="entry name" value="Cu-oxidase_C"/>
</dbReference>
<dbReference type="InterPro" id="IPR011707">
    <property type="entry name" value="Cu-oxidase-like_N"/>
</dbReference>
<reference evidence="6 7" key="1">
    <citation type="journal article" date="2020" name="ISME J.">
        <title>Comparative genomics reveals insights into cyanobacterial evolution and habitat adaptation.</title>
        <authorList>
            <person name="Chen M.Y."/>
            <person name="Teng W.K."/>
            <person name="Zhao L."/>
            <person name="Hu C.X."/>
            <person name="Zhou Y.K."/>
            <person name="Han B.P."/>
            <person name="Song L.R."/>
            <person name="Shu W.S."/>
        </authorList>
    </citation>
    <scope>NUCLEOTIDE SEQUENCE [LARGE SCALE GENOMIC DNA]</scope>
    <source>
        <strain evidence="6 7">FACHB-119</strain>
    </source>
</reference>
<dbReference type="PROSITE" id="PS00079">
    <property type="entry name" value="MULTICOPPER_OXIDASE1"/>
    <property type="match status" value="1"/>
</dbReference>
<comment type="caution">
    <text evidence="6">The sequence shown here is derived from an EMBL/GenBank/DDBJ whole genome shotgun (WGS) entry which is preliminary data.</text>
</comment>
<dbReference type="Pfam" id="PF07731">
    <property type="entry name" value="Cu-oxidase_2"/>
    <property type="match status" value="2"/>
</dbReference>
<dbReference type="Pfam" id="PF07732">
    <property type="entry name" value="Cu-oxidase_3"/>
    <property type="match status" value="1"/>
</dbReference>
<accession>A0ABR8D128</accession>
<dbReference type="Proteomes" id="UP000661112">
    <property type="component" value="Unassembled WGS sequence"/>
</dbReference>
<dbReference type="Gene3D" id="2.60.40.420">
    <property type="entry name" value="Cupredoxins - blue copper proteins"/>
    <property type="match status" value="3"/>
</dbReference>
<evidence type="ECO:0000313" key="6">
    <source>
        <dbReference type="EMBL" id="MBD2499940.1"/>
    </source>
</evidence>
<evidence type="ECO:0000313" key="7">
    <source>
        <dbReference type="Proteomes" id="UP000661112"/>
    </source>
</evidence>
<dbReference type="PROSITE" id="PS00080">
    <property type="entry name" value="MULTICOPPER_OXIDASE2"/>
    <property type="match status" value="1"/>
</dbReference>
<keyword evidence="1" id="KW-0479">Metal-binding</keyword>